<name>A0A8K0JKP7_9TREE</name>
<keyword evidence="3" id="KW-0560">Oxidoreductase</keyword>
<comment type="caution">
    <text evidence="5">The sequence shown here is derived from an EMBL/GenBank/DDBJ whole genome shotgun (WGS) entry which is preliminary data.</text>
</comment>
<reference evidence="5" key="1">
    <citation type="submission" date="2020-04" db="EMBL/GenBank/DDBJ databases">
        <title>Analysis of mating type loci in Filobasidium floriforme.</title>
        <authorList>
            <person name="Nowrousian M."/>
        </authorList>
    </citation>
    <scope>NUCLEOTIDE SEQUENCE</scope>
    <source>
        <strain evidence="5">CBS 6242</strain>
    </source>
</reference>
<feature type="domain" description="NADP-dependent oxidoreductase" evidence="4">
    <location>
        <begin position="16"/>
        <end position="319"/>
    </location>
</feature>
<dbReference type="Gene3D" id="3.20.20.100">
    <property type="entry name" value="NADP-dependent oxidoreductase domain"/>
    <property type="match status" value="1"/>
</dbReference>
<sequence>MQYRFLGNTGTKVSVIALGGWLTHGGHTGNEVAKQTMKAAYEAGVNFFDSAEGYAGGRAEKLLGEAIKEFGWDRDDLVISTKLYWGEHEDGSKDVGLSRKHVLAGMRKSLQRLQMEFVDIVYAHRPDKHTPMEEVVRAFNHLIHKGQAIYWGTSEWSSEEIMDAWRIADKLNLIGPVVEQPEYNMISRTRVEIEYAPLYRKFNLGLTVFSPLRRGILTGKYNKGIPSGSRADKEGSWFKEEVEKGGDMLERVSRLEPLAKELGEGITTGQLALAWTLKHPNVSSAIIGATSVEQVRENLKAVELVEKIDKGLMDRIDEVLGNRPEGVPFRFD</sequence>
<evidence type="ECO:0000256" key="1">
    <source>
        <dbReference type="ARBA" id="ARBA00006515"/>
    </source>
</evidence>
<protein>
    <recommendedName>
        <fullName evidence="4">NADP-dependent oxidoreductase domain-containing protein</fullName>
    </recommendedName>
</protein>
<dbReference type="PANTHER" id="PTHR43150">
    <property type="entry name" value="HYPERKINETIC, ISOFORM M"/>
    <property type="match status" value="1"/>
</dbReference>
<evidence type="ECO:0000313" key="5">
    <source>
        <dbReference type="EMBL" id="KAG7539630.1"/>
    </source>
</evidence>
<dbReference type="GO" id="GO:0016491">
    <property type="term" value="F:oxidoreductase activity"/>
    <property type="evidence" value="ECO:0007669"/>
    <property type="project" value="UniProtKB-KW"/>
</dbReference>
<evidence type="ECO:0000259" key="4">
    <source>
        <dbReference type="Pfam" id="PF00248"/>
    </source>
</evidence>
<evidence type="ECO:0000313" key="6">
    <source>
        <dbReference type="Proteomes" id="UP000812966"/>
    </source>
</evidence>
<dbReference type="EMBL" id="JABELV010000063">
    <property type="protein sequence ID" value="KAG7539630.1"/>
    <property type="molecule type" value="Genomic_DNA"/>
</dbReference>
<comment type="similarity">
    <text evidence="1">Belongs to the shaker potassium channel beta subunit family.</text>
</comment>
<accession>A0A8K0JKP7</accession>
<dbReference type="AlphaFoldDB" id="A0A8K0JKP7"/>
<dbReference type="SUPFAM" id="SSF51430">
    <property type="entry name" value="NAD(P)-linked oxidoreductase"/>
    <property type="match status" value="1"/>
</dbReference>
<keyword evidence="2" id="KW-0521">NADP</keyword>
<evidence type="ECO:0000256" key="3">
    <source>
        <dbReference type="ARBA" id="ARBA00023002"/>
    </source>
</evidence>
<dbReference type="InterPro" id="IPR036812">
    <property type="entry name" value="NAD(P)_OxRdtase_dom_sf"/>
</dbReference>
<proteinExistence type="inferred from homology"/>
<organism evidence="5 6">
    <name type="scientific">Filobasidium floriforme</name>
    <dbReference type="NCBI Taxonomy" id="5210"/>
    <lineage>
        <taxon>Eukaryota</taxon>
        <taxon>Fungi</taxon>
        <taxon>Dikarya</taxon>
        <taxon>Basidiomycota</taxon>
        <taxon>Agaricomycotina</taxon>
        <taxon>Tremellomycetes</taxon>
        <taxon>Filobasidiales</taxon>
        <taxon>Filobasidiaceae</taxon>
        <taxon>Filobasidium</taxon>
    </lineage>
</organism>
<dbReference type="InterPro" id="IPR005399">
    <property type="entry name" value="K_chnl_volt-dep_bsu_KCNAB-rel"/>
</dbReference>
<evidence type="ECO:0000256" key="2">
    <source>
        <dbReference type="ARBA" id="ARBA00022857"/>
    </source>
</evidence>
<dbReference type="InterPro" id="IPR023210">
    <property type="entry name" value="NADP_OxRdtase_dom"/>
</dbReference>
<dbReference type="PANTHER" id="PTHR43150:SF6">
    <property type="entry name" value="VIC POTASSIUM ION CHANNEL, BETA SUBUNIT (EUROFUNG)"/>
    <property type="match status" value="1"/>
</dbReference>
<dbReference type="Proteomes" id="UP000812966">
    <property type="component" value="Unassembled WGS sequence"/>
</dbReference>
<gene>
    <name evidence="5" type="ORF">FFLO_03429</name>
</gene>
<dbReference type="PRINTS" id="PR01577">
    <property type="entry name" value="KCNABCHANNEL"/>
</dbReference>
<keyword evidence="6" id="KW-1185">Reference proteome</keyword>
<dbReference type="Pfam" id="PF00248">
    <property type="entry name" value="Aldo_ket_red"/>
    <property type="match status" value="1"/>
</dbReference>